<gene>
    <name evidence="2" type="ORF">PCOR1329_LOCUS41134</name>
</gene>
<dbReference type="Proteomes" id="UP001189429">
    <property type="component" value="Unassembled WGS sequence"/>
</dbReference>
<feature type="region of interest" description="Disordered" evidence="1">
    <location>
        <begin position="95"/>
        <end position="192"/>
    </location>
</feature>
<sequence length="348" mass="35150">MQIACSPECLGAVAEAFTGKQVQVLVLRDADIVELAIAKTLRDEESCSAPVKQGVEATVKEQILKLFGFGSVPKGSVAPPAAVASTSGVQEAAGAGALGGAPGEATHPAASTRVSEGAGAGAAGGSPGALAGSGDASPCHGTACVQRERSNARAGGQEEPDLASPAVGPHLLAAGGAGPGGEGAAAEESKSLASEGVGSGVVFGAFAGDPQEAALAPEEGQEEGGAGAGAGHTTTLEEVAPVEAVKTFALDVLDEGISTEGEEVAAQQAAPAAGLRTLSDKDKEELKKQRKLLDVERSLRRPGWEKDPDTVPLEVPNAEHQRAGLEWIWEQLVARAKDHRARFPEEWD</sequence>
<name>A0ABN9TPX4_9DINO</name>
<evidence type="ECO:0000256" key="1">
    <source>
        <dbReference type="SAM" id="MobiDB-lite"/>
    </source>
</evidence>
<accession>A0ABN9TPX4</accession>
<keyword evidence="3" id="KW-1185">Reference proteome</keyword>
<feature type="compositionally biased region" description="Low complexity" evidence="1">
    <location>
        <begin position="165"/>
        <end position="174"/>
    </location>
</feature>
<evidence type="ECO:0000313" key="3">
    <source>
        <dbReference type="Proteomes" id="UP001189429"/>
    </source>
</evidence>
<reference evidence="2" key="1">
    <citation type="submission" date="2023-10" db="EMBL/GenBank/DDBJ databases">
        <authorList>
            <person name="Chen Y."/>
            <person name="Shah S."/>
            <person name="Dougan E. K."/>
            <person name="Thang M."/>
            <person name="Chan C."/>
        </authorList>
    </citation>
    <scope>NUCLEOTIDE SEQUENCE [LARGE SCALE GENOMIC DNA]</scope>
</reference>
<proteinExistence type="predicted"/>
<feature type="compositionally biased region" description="Gly residues" evidence="1">
    <location>
        <begin position="118"/>
        <end position="127"/>
    </location>
</feature>
<feature type="compositionally biased region" description="Low complexity" evidence="1">
    <location>
        <begin position="128"/>
        <end position="137"/>
    </location>
</feature>
<protein>
    <submittedName>
        <fullName evidence="2">Uncharacterized protein</fullName>
    </submittedName>
</protein>
<comment type="caution">
    <text evidence="2">The sequence shown here is derived from an EMBL/GenBank/DDBJ whole genome shotgun (WGS) entry which is preliminary data.</text>
</comment>
<organism evidence="2 3">
    <name type="scientific">Prorocentrum cordatum</name>
    <dbReference type="NCBI Taxonomy" id="2364126"/>
    <lineage>
        <taxon>Eukaryota</taxon>
        <taxon>Sar</taxon>
        <taxon>Alveolata</taxon>
        <taxon>Dinophyceae</taxon>
        <taxon>Prorocentrales</taxon>
        <taxon>Prorocentraceae</taxon>
        <taxon>Prorocentrum</taxon>
    </lineage>
</organism>
<evidence type="ECO:0000313" key="2">
    <source>
        <dbReference type="EMBL" id="CAK0848110.1"/>
    </source>
</evidence>
<dbReference type="EMBL" id="CAUYUJ010014950">
    <property type="protein sequence ID" value="CAK0848110.1"/>
    <property type="molecule type" value="Genomic_DNA"/>
</dbReference>